<sequence length="467" mass="50945">MAAPQAPTGGTITLSPSTSKEEKKTSFKSVIAIRPANMSIPLRGSTVVKLAAISCIFFVVCISMAFLGADADEPFFKSTLDSVAQTTPGVVLLGESVDVDIDEPSITIRWSIAACGEEFMLPGSAGAHGSSQCGLPSSPIYFFVDSDITPTATYNPAEIPINNNTGLRRSIQNLVQFDSDHVLDVHEARLYPFDTYFLSSTLRATTFDNVTIPIQKATTISVTSSFDIYTADLASYSTTTNGTQETSRDIDMHVARPGSARFFTLLLFAGSWVLTYVTIGHVLIARSLSELRSILPHLISSGAILVAIPQLRNSMPDAPGLDGAFAVHSNFFGLTLYTIGYFPQMIVVTISTSLLLLIVAVRELDLLRNPPPPPMPPRPRPSTQLIRPPRTPTGKATSMEIAQYEMHRMLKHLRGEFVFPPVKPPVRPSHRIQPSNPFKDPKGNHRRVKTMSKIMEAGEVSHWSDSE</sequence>
<evidence type="ECO:0000313" key="4">
    <source>
        <dbReference type="Proteomes" id="UP000284706"/>
    </source>
</evidence>
<keyword evidence="2" id="KW-0812">Transmembrane</keyword>
<keyword evidence="2" id="KW-1133">Transmembrane helix</keyword>
<reference evidence="3 4" key="1">
    <citation type="journal article" date="2018" name="Evol. Lett.">
        <title>Horizontal gene cluster transfer increased hallucinogenic mushroom diversity.</title>
        <authorList>
            <person name="Reynolds H.T."/>
            <person name="Vijayakumar V."/>
            <person name="Gluck-Thaler E."/>
            <person name="Korotkin H.B."/>
            <person name="Matheny P.B."/>
            <person name="Slot J.C."/>
        </authorList>
    </citation>
    <scope>NUCLEOTIDE SEQUENCE [LARGE SCALE GENOMIC DNA]</scope>
    <source>
        <strain evidence="3 4">SRW20</strain>
    </source>
</reference>
<dbReference type="Proteomes" id="UP000284706">
    <property type="component" value="Unassembled WGS sequence"/>
</dbReference>
<evidence type="ECO:0000313" key="3">
    <source>
        <dbReference type="EMBL" id="PPQ65383.1"/>
    </source>
</evidence>
<proteinExistence type="predicted"/>
<dbReference type="STRING" id="231916.A0A409VGJ4"/>
<feature type="transmembrane region" description="Helical" evidence="2">
    <location>
        <begin position="331"/>
        <end position="361"/>
    </location>
</feature>
<evidence type="ECO:0000256" key="2">
    <source>
        <dbReference type="SAM" id="Phobius"/>
    </source>
</evidence>
<feature type="transmembrane region" description="Helical" evidence="2">
    <location>
        <begin position="262"/>
        <end position="282"/>
    </location>
</feature>
<gene>
    <name evidence="3" type="ORF">CVT26_000008</name>
</gene>
<keyword evidence="4" id="KW-1185">Reference proteome</keyword>
<feature type="region of interest" description="Disordered" evidence="1">
    <location>
        <begin position="425"/>
        <end position="446"/>
    </location>
</feature>
<organism evidence="3 4">
    <name type="scientific">Gymnopilus dilepis</name>
    <dbReference type="NCBI Taxonomy" id="231916"/>
    <lineage>
        <taxon>Eukaryota</taxon>
        <taxon>Fungi</taxon>
        <taxon>Dikarya</taxon>
        <taxon>Basidiomycota</taxon>
        <taxon>Agaricomycotina</taxon>
        <taxon>Agaricomycetes</taxon>
        <taxon>Agaricomycetidae</taxon>
        <taxon>Agaricales</taxon>
        <taxon>Agaricineae</taxon>
        <taxon>Hymenogastraceae</taxon>
        <taxon>Gymnopilus</taxon>
    </lineage>
</organism>
<dbReference type="InParanoid" id="A0A409VGJ4"/>
<keyword evidence="2" id="KW-0472">Membrane</keyword>
<protein>
    <submittedName>
        <fullName evidence="3">Uncharacterized protein</fullName>
    </submittedName>
</protein>
<feature type="compositionally biased region" description="Pro residues" evidence="1">
    <location>
        <begin position="369"/>
        <end position="380"/>
    </location>
</feature>
<feature type="region of interest" description="Disordered" evidence="1">
    <location>
        <begin position="1"/>
        <end position="21"/>
    </location>
</feature>
<feature type="region of interest" description="Disordered" evidence="1">
    <location>
        <begin position="369"/>
        <end position="395"/>
    </location>
</feature>
<evidence type="ECO:0000256" key="1">
    <source>
        <dbReference type="SAM" id="MobiDB-lite"/>
    </source>
</evidence>
<accession>A0A409VGJ4</accession>
<dbReference type="EMBL" id="NHYE01005654">
    <property type="protein sequence ID" value="PPQ65383.1"/>
    <property type="molecule type" value="Genomic_DNA"/>
</dbReference>
<dbReference type="AlphaFoldDB" id="A0A409VGJ4"/>
<dbReference type="OrthoDB" id="2117972at2759"/>
<feature type="transmembrane region" description="Helical" evidence="2">
    <location>
        <begin position="47"/>
        <end position="69"/>
    </location>
</feature>
<name>A0A409VGJ4_9AGAR</name>
<comment type="caution">
    <text evidence="3">The sequence shown here is derived from an EMBL/GenBank/DDBJ whole genome shotgun (WGS) entry which is preliminary data.</text>
</comment>